<dbReference type="Proteomes" id="UP000253772">
    <property type="component" value="Chromosome c2"/>
</dbReference>
<dbReference type="Gene3D" id="3.40.109.10">
    <property type="entry name" value="NADH Oxidase"/>
    <property type="match status" value="1"/>
</dbReference>
<sequence length="181" mass="19857">MTDGGMSLLGALHQRRSARTFAPTPLDTVTLSTLLWAAFGVNRPDTGHRTAPSARNWQEIELYLAMPDGLYVLEPADWRLRLVVGEDLRAATGLQDFVAGAPLNIVYVSRLSKLDETDKPLRQFYTALDTGFISQNVYLFRAAFGLVTVARGLLDRRALAVAMRLDADQRVALAQSVGHSG</sequence>
<protein>
    <submittedName>
        <fullName evidence="2">SagB/ThcOx family dehydrogenase</fullName>
    </submittedName>
</protein>
<dbReference type="PANTHER" id="PTHR43745:SF2">
    <property type="entry name" value="NITROREDUCTASE MJ1384-RELATED"/>
    <property type="match status" value="1"/>
</dbReference>
<dbReference type="PANTHER" id="PTHR43745">
    <property type="entry name" value="NITROREDUCTASE MJ1384-RELATED"/>
    <property type="match status" value="1"/>
</dbReference>
<dbReference type="CDD" id="cd02142">
    <property type="entry name" value="McbC_SagB-like_oxidoreductase"/>
    <property type="match status" value="1"/>
</dbReference>
<dbReference type="AlphaFoldDB" id="A0A482J3N0"/>
<accession>A0A482J3N0</accession>
<dbReference type="SUPFAM" id="SSF55469">
    <property type="entry name" value="FMN-dependent nitroreductase-like"/>
    <property type="match status" value="1"/>
</dbReference>
<organism evidence="2 3">
    <name type="scientific">Cupriavidus metallidurans</name>
    <dbReference type="NCBI Taxonomy" id="119219"/>
    <lineage>
        <taxon>Bacteria</taxon>
        <taxon>Pseudomonadati</taxon>
        <taxon>Pseudomonadota</taxon>
        <taxon>Betaproteobacteria</taxon>
        <taxon>Burkholderiales</taxon>
        <taxon>Burkholderiaceae</taxon>
        <taxon>Cupriavidus</taxon>
    </lineage>
</organism>
<dbReference type="InterPro" id="IPR052544">
    <property type="entry name" value="Bacteriocin_Proc_Enz"/>
</dbReference>
<dbReference type="InterPro" id="IPR029479">
    <property type="entry name" value="Nitroreductase"/>
</dbReference>
<reference evidence="2 3" key="1">
    <citation type="submission" date="2019-03" db="EMBL/GenBank/DDBJ databases">
        <title>Comparative insights into the high quality Complete genome sequence of highly metal resistant Cupriavidus metallidurans strain BS1 isolated from a gold-copper mine.</title>
        <authorList>
            <person name="Mazhar H.S."/>
            <person name="Rensing C."/>
        </authorList>
    </citation>
    <scope>NUCLEOTIDE SEQUENCE [LARGE SCALE GENOMIC DNA]</scope>
    <source>
        <strain evidence="2 3">BS1</strain>
    </source>
</reference>
<evidence type="ECO:0000313" key="2">
    <source>
        <dbReference type="EMBL" id="QBP14217.1"/>
    </source>
</evidence>
<dbReference type="OrthoDB" id="9802775at2"/>
<evidence type="ECO:0000313" key="3">
    <source>
        <dbReference type="Proteomes" id="UP000253772"/>
    </source>
</evidence>
<dbReference type="GO" id="GO:0016491">
    <property type="term" value="F:oxidoreductase activity"/>
    <property type="evidence" value="ECO:0007669"/>
    <property type="project" value="InterPro"/>
</dbReference>
<dbReference type="EMBL" id="CP037901">
    <property type="protein sequence ID" value="QBP14217.1"/>
    <property type="molecule type" value="Genomic_DNA"/>
</dbReference>
<gene>
    <name evidence="2" type="ORF">DDF84_028340</name>
</gene>
<dbReference type="Pfam" id="PF00881">
    <property type="entry name" value="Nitroreductase"/>
    <property type="match status" value="1"/>
</dbReference>
<dbReference type="InterPro" id="IPR000415">
    <property type="entry name" value="Nitroreductase-like"/>
</dbReference>
<name>A0A482J3N0_9BURK</name>
<proteinExistence type="predicted"/>
<evidence type="ECO:0000259" key="1">
    <source>
        <dbReference type="Pfam" id="PF00881"/>
    </source>
</evidence>
<feature type="domain" description="Nitroreductase" evidence="1">
    <location>
        <begin position="13"/>
        <end position="179"/>
    </location>
</feature>